<comment type="caution">
    <text evidence="2">The sequence shown here is derived from an EMBL/GenBank/DDBJ whole genome shotgun (WGS) entry which is preliminary data.</text>
</comment>
<gene>
    <name evidence="2" type="ORF">IPJ48_02730</name>
</gene>
<reference evidence="2" key="1">
    <citation type="submission" date="2020-10" db="EMBL/GenBank/DDBJ databases">
        <title>Connecting structure to function with the recovery of over 1000 high-quality activated sludge metagenome-assembled genomes encoding full-length rRNA genes using long-read sequencing.</title>
        <authorList>
            <person name="Singleton C.M."/>
            <person name="Petriglieri F."/>
            <person name="Kristensen J.M."/>
            <person name="Kirkegaard R.H."/>
            <person name="Michaelsen T.Y."/>
            <person name="Andersen M.H."/>
            <person name="Karst S.M."/>
            <person name="Dueholm M.S."/>
            <person name="Nielsen P.H."/>
            <person name="Albertsen M."/>
        </authorList>
    </citation>
    <scope>NUCLEOTIDE SEQUENCE</scope>
    <source>
        <strain evidence="2">EsbW_18-Q3-R4-48_MAXAC.044</strain>
    </source>
</reference>
<dbReference type="Proteomes" id="UP000886602">
    <property type="component" value="Unassembled WGS sequence"/>
</dbReference>
<dbReference type="InterPro" id="IPR013424">
    <property type="entry name" value="Ice-binding_C"/>
</dbReference>
<protein>
    <submittedName>
        <fullName evidence="2">PEP-CTERM sorting domain-containing protein</fullName>
    </submittedName>
</protein>
<accession>A0A9D7I7G1</accession>
<evidence type="ECO:0000259" key="1">
    <source>
        <dbReference type="Pfam" id="PF07589"/>
    </source>
</evidence>
<feature type="domain" description="Ice-binding protein C-terminal" evidence="1">
    <location>
        <begin position="177"/>
        <end position="201"/>
    </location>
</feature>
<organism evidence="2 3">
    <name type="scientific">Candidatus Propionivibrio dominans</name>
    <dbReference type="NCBI Taxonomy" id="2954373"/>
    <lineage>
        <taxon>Bacteria</taxon>
        <taxon>Pseudomonadati</taxon>
        <taxon>Pseudomonadota</taxon>
        <taxon>Betaproteobacteria</taxon>
        <taxon>Rhodocyclales</taxon>
        <taxon>Rhodocyclaceae</taxon>
        <taxon>Propionivibrio</taxon>
    </lineage>
</organism>
<proteinExistence type="predicted"/>
<sequence length="206" mass="21084">MLIVHIPFNDRSRSGHPMKLTRSLIAAITLSAFSVGAFATSVSPGGSGVNGVLTDLGSFAAGTYNITATGIVDLVGNGTFQMQPDGLPVSTVTAPSYDYFNPSGSFLADGNPGAAGAGVLIGALIGTFSATPATPADWFLIGYSKQVTLGSAGHIYASVNDTYHDNNTGHFDVNVTAVPEPETYAMLLAGLGLMGAVARRKKKSLA</sequence>
<dbReference type="NCBIfam" id="NF038126">
    <property type="entry name" value="PEP_CTERM_FxDxF"/>
    <property type="match status" value="1"/>
</dbReference>
<dbReference type="NCBIfam" id="TIGR02595">
    <property type="entry name" value="PEP_CTERM"/>
    <property type="match status" value="1"/>
</dbReference>
<name>A0A9D7I7G1_9RHOO</name>
<dbReference type="EMBL" id="JADJNC010000004">
    <property type="protein sequence ID" value="MBK7422087.1"/>
    <property type="molecule type" value="Genomic_DNA"/>
</dbReference>
<evidence type="ECO:0000313" key="2">
    <source>
        <dbReference type="EMBL" id="MBK7422087.1"/>
    </source>
</evidence>
<dbReference type="Pfam" id="PF07589">
    <property type="entry name" value="PEP-CTERM"/>
    <property type="match status" value="1"/>
</dbReference>
<dbReference type="AlphaFoldDB" id="A0A9D7I7G1"/>
<evidence type="ECO:0000313" key="3">
    <source>
        <dbReference type="Proteomes" id="UP000886602"/>
    </source>
</evidence>
<dbReference type="Gene3D" id="2.60.120.430">
    <property type="entry name" value="Galactose-binding lectin"/>
    <property type="match status" value="1"/>
</dbReference>